<dbReference type="HOGENOM" id="CLU_044602_0_0_1"/>
<reference evidence="12 13" key="1">
    <citation type="submission" date="2013-02" db="EMBL/GenBank/DDBJ databases">
        <title>Genome sequence of Candida maltosa Xu316, a potential industrial strain for xylitol and ethanol production.</title>
        <authorList>
            <person name="Yu J."/>
            <person name="Wang Q."/>
            <person name="Geng X."/>
            <person name="Bao W."/>
            <person name="He P."/>
            <person name="Cai J."/>
        </authorList>
    </citation>
    <scope>NUCLEOTIDE SEQUENCE [LARGE SCALE GENOMIC DNA]</scope>
    <source>
        <strain evidence="13">Xu316</strain>
    </source>
</reference>
<evidence type="ECO:0000256" key="1">
    <source>
        <dbReference type="ARBA" id="ARBA00004643"/>
    </source>
</evidence>
<comment type="subcellular location">
    <subcellularLocation>
        <location evidence="11">Endoplasmic reticulum membrane</location>
        <topology evidence="11">Single-pass membrane protein</topology>
    </subcellularLocation>
    <subcellularLocation>
        <location evidence="1">Endoplasmic reticulum membrane</location>
        <topology evidence="1">Single-pass type III membrane protein</topology>
    </subcellularLocation>
</comment>
<comment type="similarity">
    <text evidence="3 11">Belongs to the PIGX family.</text>
</comment>
<evidence type="ECO:0000256" key="5">
    <source>
        <dbReference type="ARBA" id="ARBA00022502"/>
    </source>
</evidence>
<dbReference type="InterPro" id="IPR013233">
    <property type="entry name" value="PIG-X/PBN1"/>
</dbReference>
<dbReference type="UniPathway" id="UPA00196"/>
<keyword evidence="8" id="KW-1133">Transmembrane helix</keyword>
<dbReference type="Pfam" id="PF08320">
    <property type="entry name" value="PIG-X"/>
    <property type="match status" value="1"/>
</dbReference>
<evidence type="ECO:0000256" key="2">
    <source>
        <dbReference type="ARBA" id="ARBA00004687"/>
    </source>
</evidence>
<keyword evidence="13" id="KW-1185">Reference proteome</keyword>
<keyword evidence="6" id="KW-0812">Transmembrane</keyword>
<comment type="pathway">
    <text evidence="2 11">Glycolipid biosynthesis; glycosylphosphatidylinositol-anchor biosynthesis.</text>
</comment>
<evidence type="ECO:0000256" key="3">
    <source>
        <dbReference type="ARBA" id="ARBA00010345"/>
    </source>
</evidence>
<proteinExistence type="inferred from homology"/>
<dbReference type="GO" id="GO:0006506">
    <property type="term" value="P:GPI anchor biosynthetic process"/>
    <property type="evidence" value="ECO:0007669"/>
    <property type="project" value="UniProtKB-UniPathway"/>
</dbReference>
<evidence type="ECO:0000256" key="6">
    <source>
        <dbReference type="ARBA" id="ARBA00022692"/>
    </source>
</evidence>
<dbReference type="EMBL" id="AOGT01000289">
    <property type="protein sequence ID" value="EMG50359.1"/>
    <property type="molecule type" value="Genomic_DNA"/>
</dbReference>
<dbReference type="OMA" id="YKINEWG"/>
<evidence type="ECO:0000313" key="13">
    <source>
        <dbReference type="Proteomes" id="UP000011777"/>
    </source>
</evidence>
<organism evidence="12 13">
    <name type="scientific">Candida maltosa (strain Xu316)</name>
    <name type="common">Yeast</name>
    <dbReference type="NCBI Taxonomy" id="1245528"/>
    <lineage>
        <taxon>Eukaryota</taxon>
        <taxon>Fungi</taxon>
        <taxon>Dikarya</taxon>
        <taxon>Ascomycota</taxon>
        <taxon>Saccharomycotina</taxon>
        <taxon>Pichiomycetes</taxon>
        <taxon>Debaryomycetaceae</taxon>
        <taxon>Candida/Lodderomyces clade</taxon>
        <taxon>Candida</taxon>
    </lineage>
</organism>
<dbReference type="Proteomes" id="UP000011777">
    <property type="component" value="Unassembled WGS sequence"/>
</dbReference>
<keyword evidence="7 11" id="KW-0256">Endoplasmic reticulum</keyword>
<dbReference type="eggNOG" id="ENOG502QS8N">
    <property type="taxonomic scope" value="Eukaryota"/>
</dbReference>
<keyword evidence="9" id="KW-0472">Membrane</keyword>
<dbReference type="GO" id="GO:1990529">
    <property type="term" value="C:glycosylphosphatidylinositol-mannosyltransferase I complex"/>
    <property type="evidence" value="ECO:0007669"/>
    <property type="project" value="TreeGrafter"/>
</dbReference>
<dbReference type="InterPro" id="IPR042322">
    <property type="entry name" value="Pbn1"/>
</dbReference>
<evidence type="ECO:0000256" key="11">
    <source>
        <dbReference type="RuleBase" id="RU366056"/>
    </source>
</evidence>
<dbReference type="STRING" id="1245528.M3K6B2"/>
<name>M3K6B2_CANMX</name>
<evidence type="ECO:0000256" key="7">
    <source>
        <dbReference type="ARBA" id="ARBA00022824"/>
    </source>
</evidence>
<comment type="function">
    <text evidence="11">Required for proper folding and/or the stability of a subset of proteins in the endoplasmic reticulum. Component of glycosylphosphatidylinositol-mannosyltransferase 1 which transfers the first of the 4 mannoses in the GPI-anchor precursors during GPI-anchor biosynthesis. Probably acts by stabilizing the mannosyltransferase GPI14.</text>
</comment>
<keyword evidence="10" id="KW-0325">Glycoprotein</keyword>
<accession>M3K6B2</accession>
<comment type="caution">
    <text evidence="12">The sequence shown here is derived from an EMBL/GenBank/DDBJ whole genome shotgun (WGS) entry which is preliminary data.</text>
</comment>
<keyword evidence="5 11" id="KW-0337">GPI-anchor biosynthesis</keyword>
<dbReference type="SMART" id="SM00780">
    <property type="entry name" value="PIG-X"/>
    <property type="match status" value="1"/>
</dbReference>
<evidence type="ECO:0000256" key="10">
    <source>
        <dbReference type="ARBA" id="ARBA00023180"/>
    </source>
</evidence>
<dbReference type="OrthoDB" id="5546453at2759"/>
<sequence>MKQRTTVFSIDPNYEDLITNVNQTNFQVTSQPDKQFIIENKYTVEPTKKYPNIQQFRIQTKFEDPLDSIFNFGYSRGLNVYAVPVPHYKEVDFWNEVNELTNELLNITITPASFVRNLNSYYYHDIQPIDLINDKLTKGVNYDYAYNSDKVIIRELLQNVDNVNYNLKTGIKKEIGLFWIDEKFSNKQDKSLRGFRVLLDEENSDEKNVHKTMFDMISKHAHLEKSTSKIIPQGLHPIVNTKIPDSTVEYFQSQGCKLYYYINVNKSLIFDPFQNVPSGSQLVINNGNKNLELPEYKIPEWGNEVLFEFDDIISEVNLTLHSRYQLPENNREQATTIFNSPPDVFIGCNTDKVDVLNASPFDTKRDIQIGRYFAN</sequence>
<dbReference type="GO" id="GO:0000030">
    <property type="term" value="F:mannosyltransferase activity"/>
    <property type="evidence" value="ECO:0007669"/>
    <property type="project" value="TreeGrafter"/>
</dbReference>
<dbReference type="GO" id="GO:0005789">
    <property type="term" value="C:endoplasmic reticulum membrane"/>
    <property type="evidence" value="ECO:0007669"/>
    <property type="project" value="UniProtKB-SubCell"/>
</dbReference>
<dbReference type="PANTHER" id="PTHR28533:SF1">
    <property type="entry name" value="PROTEIN PBN1"/>
    <property type="match status" value="1"/>
</dbReference>
<evidence type="ECO:0000256" key="8">
    <source>
        <dbReference type="ARBA" id="ARBA00022989"/>
    </source>
</evidence>
<evidence type="ECO:0000256" key="9">
    <source>
        <dbReference type="ARBA" id="ARBA00023136"/>
    </source>
</evidence>
<protein>
    <recommendedName>
        <fullName evidence="4 11">Protein PBN1</fullName>
    </recommendedName>
</protein>
<dbReference type="AlphaFoldDB" id="M3K6B2"/>
<gene>
    <name evidence="12" type="ORF">G210_4597</name>
</gene>
<dbReference type="PANTHER" id="PTHR28533">
    <property type="entry name" value="PROTEIN PBN1"/>
    <property type="match status" value="1"/>
</dbReference>
<evidence type="ECO:0000256" key="4">
    <source>
        <dbReference type="ARBA" id="ARBA00020410"/>
    </source>
</evidence>
<evidence type="ECO:0000313" key="12">
    <source>
        <dbReference type="EMBL" id="EMG50359.1"/>
    </source>
</evidence>